<dbReference type="AlphaFoldDB" id="A0A7R9XTX4"/>
<name>A0A7R9XTX4_9VIRI</name>
<dbReference type="EMBL" id="HBDZ01000762">
    <property type="protein sequence ID" value="CAD8228632.1"/>
    <property type="molecule type" value="Transcribed_RNA"/>
</dbReference>
<organism evidence="3">
    <name type="scientific">Prasinoderma coloniale</name>
    <dbReference type="NCBI Taxonomy" id="156133"/>
    <lineage>
        <taxon>Eukaryota</taxon>
        <taxon>Viridiplantae</taxon>
        <taxon>Prasinodermophyta</taxon>
        <taxon>Prasinodermophyceae</taxon>
        <taxon>Prasinodermales</taxon>
        <taxon>Prasinodermaceae</taxon>
        <taxon>Prasinoderma</taxon>
    </lineage>
</organism>
<evidence type="ECO:0000256" key="2">
    <source>
        <dbReference type="SAM" id="SignalP"/>
    </source>
</evidence>
<dbReference type="InterPro" id="IPR027417">
    <property type="entry name" value="P-loop_NTPase"/>
</dbReference>
<accession>A0A7R9XTX4</accession>
<dbReference type="Gene3D" id="3.40.50.300">
    <property type="entry name" value="P-loop containing nucleotide triphosphate hydrolases"/>
    <property type="match status" value="1"/>
</dbReference>
<dbReference type="SUPFAM" id="SSF52540">
    <property type="entry name" value="P-loop containing nucleoside triphosphate hydrolases"/>
    <property type="match status" value="1"/>
</dbReference>
<reference evidence="3" key="1">
    <citation type="submission" date="2021-01" db="EMBL/GenBank/DDBJ databases">
        <authorList>
            <person name="Corre E."/>
            <person name="Pelletier E."/>
            <person name="Niang G."/>
            <person name="Scheremetjew M."/>
            <person name="Finn R."/>
            <person name="Kale V."/>
            <person name="Holt S."/>
            <person name="Cochrane G."/>
            <person name="Meng A."/>
            <person name="Brown T."/>
            <person name="Cohen L."/>
        </authorList>
    </citation>
    <scope>NUCLEOTIDE SEQUENCE</scope>
    <source>
        <strain evidence="3">CCMP1413</strain>
    </source>
</reference>
<evidence type="ECO:0000256" key="1">
    <source>
        <dbReference type="SAM" id="MobiDB-lite"/>
    </source>
</evidence>
<keyword evidence="2" id="KW-0732">Signal</keyword>
<feature type="chain" id="PRO_5031074464" description="Sulfotransferase" evidence="2">
    <location>
        <begin position="31"/>
        <end position="447"/>
    </location>
</feature>
<protein>
    <recommendedName>
        <fullName evidence="4">Sulfotransferase</fullName>
    </recommendedName>
</protein>
<feature type="signal peptide" evidence="2">
    <location>
        <begin position="1"/>
        <end position="30"/>
    </location>
</feature>
<sequence length="447" mass="47268">MAAGRGRATRTGGPAAGLTALLALLTATKAAGRASATLEGRTAAAVVDGDMPPLRLAPELARALAQPEGGQGGRRDRAVRTVILTDSKPKTGTTVLEWAAAALLREAAKILENATFSDKSRNYQLDFGGGVDGGGGRIVFVASAQAKHDLAPLKDHFNDTNTPSIRDMLQGWHSGHRGSPHASKKQIKKCRKAGLRAWSRECIALTGVDDALAAADAAGGLRGITTASPGSLQPAEPAEKVVLVHTQRDPIATAVSGMMYFNKKLALNADGKIVRSDTNEPPDADDVVEACTESVVQMVLFHWVATQALPSLGYDVRTFEYADERGTTRAWLRQLSDALGLTSMPESAIERVCEEIDPDRMRALQNDINSGHESSGGQHYAGLGGGPGGESNNNMRKVATASARAYETQLSPDVVARCKAAAAFHLPRDLAELYYGEEELLRGDGAR</sequence>
<feature type="region of interest" description="Disordered" evidence="1">
    <location>
        <begin position="367"/>
        <end position="394"/>
    </location>
</feature>
<evidence type="ECO:0000313" key="3">
    <source>
        <dbReference type="EMBL" id="CAD8228632.1"/>
    </source>
</evidence>
<proteinExistence type="predicted"/>
<evidence type="ECO:0008006" key="4">
    <source>
        <dbReference type="Google" id="ProtNLM"/>
    </source>
</evidence>
<gene>
    <name evidence="3" type="ORF">PCOL08062_LOCUS598</name>
</gene>